<evidence type="ECO:0000259" key="2">
    <source>
        <dbReference type="Pfam" id="PF12890"/>
    </source>
</evidence>
<dbReference type="Proteomes" id="UP000249396">
    <property type="component" value="Unassembled WGS sequence"/>
</dbReference>
<dbReference type="Gene3D" id="2.30.40.10">
    <property type="entry name" value="Urease, subunit C, domain 1"/>
    <property type="match status" value="1"/>
</dbReference>
<dbReference type="CDD" id="cd01317">
    <property type="entry name" value="DHOase_IIa"/>
    <property type="match status" value="1"/>
</dbReference>
<dbReference type="GO" id="GO:0006145">
    <property type="term" value="P:purine nucleobase catabolic process"/>
    <property type="evidence" value="ECO:0007669"/>
    <property type="project" value="TreeGrafter"/>
</dbReference>
<dbReference type="InterPro" id="IPR004722">
    <property type="entry name" value="DHOase"/>
</dbReference>
<dbReference type="NCBIfam" id="NF005791">
    <property type="entry name" value="PRK07627.1"/>
    <property type="match status" value="1"/>
</dbReference>
<dbReference type="AlphaFoldDB" id="A0A2W4R0H0"/>
<gene>
    <name evidence="3" type="ORF">DM484_17880</name>
</gene>
<feature type="domain" description="Dihydroorotase catalytic" evidence="2">
    <location>
        <begin position="53"/>
        <end position="234"/>
    </location>
</feature>
<dbReference type="SUPFAM" id="SSF51338">
    <property type="entry name" value="Composite domain of metallo-dependent hydrolases"/>
    <property type="match status" value="1"/>
</dbReference>
<evidence type="ECO:0000313" key="3">
    <source>
        <dbReference type="EMBL" id="PZN75759.1"/>
    </source>
</evidence>
<dbReference type="PANTHER" id="PTHR43668:SF2">
    <property type="entry name" value="ALLANTOINASE"/>
    <property type="match status" value="1"/>
</dbReference>
<evidence type="ECO:0000313" key="4">
    <source>
        <dbReference type="Proteomes" id="UP000249396"/>
    </source>
</evidence>
<dbReference type="GO" id="GO:0004151">
    <property type="term" value="F:dihydroorotase activity"/>
    <property type="evidence" value="ECO:0007669"/>
    <property type="project" value="InterPro"/>
</dbReference>
<dbReference type="EMBL" id="QJPH01000377">
    <property type="protein sequence ID" value="PZN75759.1"/>
    <property type="molecule type" value="Genomic_DNA"/>
</dbReference>
<sequence>MIGEKIIIRGGRVIDPANGVDASVSVCIADGKIEAVGDVPKGFAANQEIDAQGQIVCPGFVDLCVRLREPGQEHKATIASETAAAAAAGVTTLCCPPDTRRVIDTPALVNLLRERADGAGKARVIPIGALTRGLLGKELCSMMALKGAGCFAVSNAYAPMENLLVLRRALEYAANCGLLVIVRPEEPALRNRGCAHDGAVSSRLGLPVIPYSAETVAVAQTLVLAEQTQARVHFGQLSCARAVAMIAEAQSRGVKVSADVAIHQLHLTEHAVDGFDANAHVNPPFRALADRDALREGLAAGILQAICSDHQPHDPNAKLDAFPATEPGISSLETLLPLALQLVESGVLDLSSAIARLAHGPATIMGLDAGTLSVGAKADICLFDPSLEWTASGTDWLSRGVNSPFYGSAFKGRVTKTLLGGRVVHSL</sequence>
<dbReference type="InterPro" id="IPR050138">
    <property type="entry name" value="DHOase/Allantoinase_Hydrolase"/>
</dbReference>
<dbReference type="PANTHER" id="PTHR43668">
    <property type="entry name" value="ALLANTOINASE"/>
    <property type="match status" value="1"/>
</dbReference>
<dbReference type="NCBIfam" id="TIGR00857">
    <property type="entry name" value="pyrC_multi"/>
    <property type="match status" value="1"/>
</dbReference>
<dbReference type="GO" id="GO:0005737">
    <property type="term" value="C:cytoplasm"/>
    <property type="evidence" value="ECO:0007669"/>
    <property type="project" value="TreeGrafter"/>
</dbReference>
<accession>A0A2W4R0H0</accession>
<dbReference type="InterPro" id="IPR032466">
    <property type="entry name" value="Metal_Hydrolase"/>
</dbReference>
<evidence type="ECO:0000256" key="1">
    <source>
        <dbReference type="ARBA" id="ARBA00022975"/>
    </source>
</evidence>
<name>A0A2W4R0H0_9GAMM</name>
<proteinExistence type="predicted"/>
<dbReference type="GO" id="GO:0006221">
    <property type="term" value="P:pyrimidine nucleotide biosynthetic process"/>
    <property type="evidence" value="ECO:0007669"/>
    <property type="project" value="UniProtKB-KW"/>
</dbReference>
<protein>
    <submittedName>
        <fullName evidence="3">Dihydroorotase</fullName>
    </submittedName>
</protein>
<dbReference type="InterPro" id="IPR011059">
    <property type="entry name" value="Metal-dep_hydrolase_composite"/>
</dbReference>
<dbReference type="InterPro" id="IPR024403">
    <property type="entry name" value="DHOase_cat"/>
</dbReference>
<comment type="caution">
    <text evidence="3">The sequence shown here is derived from an EMBL/GenBank/DDBJ whole genome shotgun (WGS) entry which is preliminary data.</text>
</comment>
<dbReference type="SUPFAM" id="SSF51556">
    <property type="entry name" value="Metallo-dependent hydrolases"/>
    <property type="match status" value="1"/>
</dbReference>
<organism evidence="3 4">
    <name type="scientific">Candidatus Methylumidiphilus alinenensis</name>
    <dbReference type="NCBI Taxonomy" id="2202197"/>
    <lineage>
        <taxon>Bacteria</taxon>
        <taxon>Pseudomonadati</taxon>
        <taxon>Pseudomonadota</taxon>
        <taxon>Gammaproteobacteria</taxon>
        <taxon>Methylococcales</taxon>
        <taxon>Candidatus Methylumidiphilus</taxon>
    </lineage>
</organism>
<dbReference type="GO" id="GO:0046872">
    <property type="term" value="F:metal ion binding"/>
    <property type="evidence" value="ECO:0007669"/>
    <property type="project" value="InterPro"/>
</dbReference>
<reference evidence="3 4" key="1">
    <citation type="journal article" date="2018" name="Aquat. Microb. Ecol.">
        <title>Gammaproteobacterial methanotrophs dominate.</title>
        <authorList>
            <person name="Rissanen A.J."/>
            <person name="Saarenheimo J."/>
            <person name="Tiirola M."/>
            <person name="Peura S."/>
            <person name="Aalto S.L."/>
            <person name="Karvinen A."/>
            <person name="Nykanen H."/>
        </authorList>
    </citation>
    <scope>NUCLEOTIDE SEQUENCE [LARGE SCALE GENOMIC DNA]</scope>
    <source>
        <strain evidence="3">AMbin10</strain>
    </source>
</reference>
<dbReference type="GO" id="GO:0004038">
    <property type="term" value="F:allantoinase activity"/>
    <property type="evidence" value="ECO:0007669"/>
    <property type="project" value="TreeGrafter"/>
</dbReference>
<dbReference type="Gene3D" id="3.20.20.140">
    <property type="entry name" value="Metal-dependent hydrolases"/>
    <property type="match status" value="1"/>
</dbReference>
<dbReference type="Pfam" id="PF12890">
    <property type="entry name" value="DHOase"/>
    <property type="match status" value="1"/>
</dbReference>
<keyword evidence="1" id="KW-0665">Pyrimidine biosynthesis</keyword>